<comment type="caution">
    <text evidence="2">The sequence shown here is derived from an EMBL/GenBank/DDBJ whole genome shotgun (WGS) entry which is preliminary data.</text>
</comment>
<evidence type="ECO:0000313" key="3">
    <source>
        <dbReference type="Proteomes" id="UP000774617"/>
    </source>
</evidence>
<sequence length="196" mass="21585">MHRRVRCWAASFLFPFSTVSSPAWQCQRRAPVKQCRRVFAVCSLLPPADAGSELPLLSPAPITTSSARWDWGSRAVGAAAGLRRAWKQSGSVGHARGNLRLSEASKVATPAPHRRARSSSLYWGSGALEAWCSARRSVPHHFVWRDGKTWVNRMRRMRLFHLQAIGVPDAAGATPFRFQQSCRLPGGASLLAAPCR</sequence>
<gene>
    <name evidence="2" type="ORF">B0J12DRAFT_46596</name>
</gene>
<evidence type="ECO:0000313" key="2">
    <source>
        <dbReference type="EMBL" id="KAH7053153.1"/>
    </source>
</evidence>
<accession>A0ABQ8GDW6</accession>
<feature type="chain" id="PRO_5045712132" description="Secreted protein" evidence="1">
    <location>
        <begin position="21"/>
        <end position="196"/>
    </location>
</feature>
<proteinExistence type="predicted"/>
<keyword evidence="3" id="KW-1185">Reference proteome</keyword>
<dbReference type="Proteomes" id="UP000774617">
    <property type="component" value="Unassembled WGS sequence"/>
</dbReference>
<name>A0ABQ8GDW6_9PEZI</name>
<protein>
    <recommendedName>
        <fullName evidence="4">Secreted protein</fullName>
    </recommendedName>
</protein>
<evidence type="ECO:0008006" key="4">
    <source>
        <dbReference type="Google" id="ProtNLM"/>
    </source>
</evidence>
<dbReference type="EMBL" id="JAGTJR010000010">
    <property type="protein sequence ID" value="KAH7053153.1"/>
    <property type="molecule type" value="Genomic_DNA"/>
</dbReference>
<reference evidence="2 3" key="1">
    <citation type="journal article" date="2021" name="Nat. Commun.">
        <title>Genetic determinants of endophytism in the Arabidopsis root mycobiome.</title>
        <authorList>
            <person name="Mesny F."/>
            <person name="Miyauchi S."/>
            <person name="Thiergart T."/>
            <person name="Pickel B."/>
            <person name="Atanasova L."/>
            <person name="Karlsson M."/>
            <person name="Huettel B."/>
            <person name="Barry K.W."/>
            <person name="Haridas S."/>
            <person name="Chen C."/>
            <person name="Bauer D."/>
            <person name="Andreopoulos W."/>
            <person name="Pangilinan J."/>
            <person name="LaButti K."/>
            <person name="Riley R."/>
            <person name="Lipzen A."/>
            <person name="Clum A."/>
            <person name="Drula E."/>
            <person name="Henrissat B."/>
            <person name="Kohler A."/>
            <person name="Grigoriev I.V."/>
            <person name="Martin F.M."/>
            <person name="Hacquard S."/>
        </authorList>
    </citation>
    <scope>NUCLEOTIDE SEQUENCE [LARGE SCALE GENOMIC DNA]</scope>
    <source>
        <strain evidence="2 3">MPI-SDFR-AT-0080</strain>
    </source>
</reference>
<evidence type="ECO:0000256" key="1">
    <source>
        <dbReference type="SAM" id="SignalP"/>
    </source>
</evidence>
<organism evidence="2 3">
    <name type="scientific">Macrophomina phaseolina</name>
    <dbReference type="NCBI Taxonomy" id="35725"/>
    <lineage>
        <taxon>Eukaryota</taxon>
        <taxon>Fungi</taxon>
        <taxon>Dikarya</taxon>
        <taxon>Ascomycota</taxon>
        <taxon>Pezizomycotina</taxon>
        <taxon>Dothideomycetes</taxon>
        <taxon>Dothideomycetes incertae sedis</taxon>
        <taxon>Botryosphaeriales</taxon>
        <taxon>Botryosphaeriaceae</taxon>
        <taxon>Macrophomina</taxon>
    </lineage>
</organism>
<keyword evidence="1" id="KW-0732">Signal</keyword>
<feature type="signal peptide" evidence="1">
    <location>
        <begin position="1"/>
        <end position="20"/>
    </location>
</feature>